<feature type="transmembrane region" description="Helical" evidence="9">
    <location>
        <begin position="50"/>
        <end position="71"/>
    </location>
</feature>
<keyword evidence="4" id="KW-0808">Transferase</keyword>
<dbReference type="InterPro" id="IPR050482">
    <property type="entry name" value="Sensor_HK_TwoCompSys"/>
</dbReference>
<dbReference type="SUPFAM" id="SSF55874">
    <property type="entry name" value="ATPase domain of HSP90 chaperone/DNA topoisomerase II/histidine kinase"/>
    <property type="match status" value="1"/>
</dbReference>
<dbReference type="PANTHER" id="PTHR24421:SF10">
    <property type="entry name" value="NITRATE_NITRITE SENSOR PROTEIN NARQ"/>
    <property type="match status" value="1"/>
</dbReference>
<dbReference type="Proteomes" id="UP000612282">
    <property type="component" value="Unassembled WGS sequence"/>
</dbReference>
<keyword evidence="9" id="KW-0812">Transmembrane</keyword>
<feature type="domain" description="Signal transduction histidine kinase subgroup 3 dimerisation and phosphoacceptor" evidence="11">
    <location>
        <begin position="186"/>
        <end position="247"/>
    </location>
</feature>
<comment type="catalytic activity">
    <reaction evidence="1">
        <text>ATP + protein L-histidine = ADP + protein N-phospho-L-histidine.</text>
        <dbReference type="EC" id="2.7.13.3"/>
    </reaction>
</comment>
<dbReference type="Gene3D" id="3.30.565.10">
    <property type="entry name" value="Histidine kinase-like ATPase, C-terminal domain"/>
    <property type="match status" value="1"/>
</dbReference>
<dbReference type="InterPro" id="IPR036890">
    <property type="entry name" value="HATPase_C_sf"/>
</dbReference>
<name>A0ABQ3XCZ4_9ACTN</name>
<evidence type="ECO:0000259" key="11">
    <source>
        <dbReference type="Pfam" id="PF07730"/>
    </source>
</evidence>
<keyword evidence="9" id="KW-0472">Membrane</keyword>
<gene>
    <name evidence="12" type="ORF">Aco03nite_047870</name>
</gene>
<dbReference type="EC" id="2.7.13.3" evidence="2"/>
<evidence type="ECO:0000256" key="4">
    <source>
        <dbReference type="ARBA" id="ARBA00022679"/>
    </source>
</evidence>
<reference evidence="12 13" key="1">
    <citation type="submission" date="2021-01" db="EMBL/GenBank/DDBJ databases">
        <title>Whole genome shotgun sequence of Actinoplanes couchii NBRC 106145.</title>
        <authorList>
            <person name="Komaki H."/>
            <person name="Tamura T."/>
        </authorList>
    </citation>
    <scope>NUCLEOTIDE SEQUENCE [LARGE SCALE GENOMIC DNA]</scope>
    <source>
        <strain evidence="12 13">NBRC 106145</strain>
    </source>
</reference>
<evidence type="ECO:0000256" key="1">
    <source>
        <dbReference type="ARBA" id="ARBA00000085"/>
    </source>
</evidence>
<keyword evidence="3" id="KW-0597">Phosphoprotein</keyword>
<evidence type="ECO:0000313" key="13">
    <source>
        <dbReference type="Proteomes" id="UP000612282"/>
    </source>
</evidence>
<organism evidence="12 13">
    <name type="scientific">Actinoplanes couchii</name>
    <dbReference type="NCBI Taxonomy" id="403638"/>
    <lineage>
        <taxon>Bacteria</taxon>
        <taxon>Bacillati</taxon>
        <taxon>Actinomycetota</taxon>
        <taxon>Actinomycetes</taxon>
        <taxon>Micromonosporales</taxon>
        <taxon>Micromonosporaceae</taxon>
        <taxon>Actinoplanes</taxon>
    </lineage>
</organism>
<comment type="caution">
    <text evidence="12">The sequence shown here is derived from an EMBL/GenBank/DDBJ whole genome shotgun (WGS) entry which is preliminary data.</text>
</comment>
<sequence>MSRPATTDYGVPVQLRPLNGRARLGRPLADGAVALVVLAAFWAPPLIREGIAPVLLPGVALAVLTAAAVVFRRRSPGVATATAAAATVAGGVLGVCRDPMLAAAWCLYALAVARAARTRGPAILVACGFALLLAVTGVDGDGSGLPGGRVVFAAVALTSAWLLGTAVGRQLESAREAERARVQLNVAREVHDVVGHALGVIAAQAGVTRGLPDAGDDELRGTLAEIETRARDALRETQSLVRDLRDPGPVPAAGPAETALASLIDGARAAGLTVDAHLDAGPAAGGGTRMVVFRIVQEALHNVVRHAPGARCSVRVGHDEEEIQVWIRDHGSTRPGAGAGSGVGLRGMRERAALAGGTVSWRRPAGGGFEITARLPVGRR</sequence>
<feature type="transmembrane region" description="Helical" evidence="9">
    <location>
        <begin position="150"/>
        <end position="171"/>
    </location>
</feature>
<evidence type="ECO:0000256" key="7">
    <source>
        <dbReference type="ARBA" id="ARBA00022840"/>
    </source>
</evidence>
<evidence type="ECO:0000259" key="10">
    <source>
        <dbReference type="Pfam" id="PF02518"/>
    </source>
</evidence>
<feature type="transmembrane region" description="Helical" evidence="9">
    <location>
        <begin position="121"/>
        <end position="138"/>
    </location>
</feature>
<dbReference type="InterPro" id="IPR003594">
    <property type="entry name" value="HATPase_dom"/>
</dbReference>
<protein>
    <recommendedName>
        <fullName evidence="2">histidine kinase</fullName>
        <ecNumber evidence="2">2.7.13.3</ecNumber>
    </recommendedName>
</protein>
<evidence type="ECO:0000256" key="8">
    <source>
        <dbReference type="ARBA" id="ARBA00023012"/>
    </source>
</evidence>
<keyword evidence="7" id="KW-0067">ATP-binding</keyword>
<evidence type="ECO:0000256" key="6">
    <source>
        <dbReference type="ARBA" id="ARBA00022777"/>
    </source>
</evidence>
<keyword evidence="8" id="KW-0902">Two-component regulatory system</keyword>
<proteinExistence type="predicted"/>
<feature type="transmembrane region" description="Helical" evidence="9">
    <location>
        <begin position="24"/>
        <end position="44"/>
    </location>
</feature>
<evidence type="ECO:0000313" key="12">
    <source>
        <dbReference type="EMBL" id="GID56383.1"/>
    </source>
</evidence>
<dbReference type="PANTHER" id="PTHR24421">
    <property type="entry name" value="NITRATE/NITRITE SENSOR PROTEIN NARX-RELATED"/>
    <property type="match status" value="1"/>
</dbReference>
<keyword evidence="13" id="KW-1185">Reference proteome</keyword>
<dbReference type="EMBL" id="BOMG01000057">
    <property type="protein sequence ID" value="GID56383.1"/>
    <property type="molecule type" value="Genomic_DNA"/>
</dbReference>
<dbReference type="InterPro" id="IPR011712">
    <property type="entry name" value="Sig_transdc_His_kin_sub3_dim/P"/>
</dbReference>
<accession>A0ABQ3XCZ4</accession>
<evidence type="ECO:0000256" key="3">
    <source>
        <dbReference type="ARBA" id="ARBA00022553"/>
    </source>
</evidence>
<dbReference type="CDD" id="cd16917">
    <property type="entry name" value="HATPase_UhpB-NarQ-NarX-like"/>
    <property type="match status" value="1"/>
</dbReference>
<feature type="domain" description="Histidine kinase/HSP90-like ATPase" evidence="10">
    <location>
        <begin position="292"/>
        <end position="377"/>
    </location>
</feature>
<evidence type="ECO:0000256" key="2">
    <source>
        <dbReference type="ARBA" id="ARBA00012438"/>
    </source>
</evidence>
<evidence type="ECO:0000256" key="5">
    <source>
        <dbReference type="ARBA" id="ARBA00022741"/>
    </source>
</evidence>
<evidence type="ECO:0000256" key="9">
    <source>
        <dbReference type="SAM" id="Phobius"/>
    </source>
</evidence>
<dbReference type="Gene3D" id="1.20.5.1930">
    <property type="match status" value="1"/>
</dbReference>
<dbReference type="Pfam" id="PF02518">
    <property type="entry name" value="HATPase_c"/>
    <property type="match status" value="1"/>
</dbReference>
<keyword evidence="9" id="KW-1133">Transmembrane helix</keyword>
<keyword evidence="5" id="KW-0547">Nucleotide-binding</keyword>
<dbReference type="Pfam" id="PF07730">
    <property type="entry name" value="HisKA_3"/>
    <property type="match status" value="1"/>
</dbReference>
<keyword evidence="6" id="KW-0418">Kinase</keyword>